<keyword evidence="5" id="KW-1185">Reference proteome</keyword>
<proteinExistence type="predicted"/>
<evidence type="ECO:0000313" key="4">
    <source>
        <dbReference type="EMBL" id="MFC3613177.1"/>
    </source>
</evidence>
<protein>
    <submittedName>
        <fullName evidence="4">DUF1214 domain-containing protein</fullName>
    </submittedName>
</protein>
<sequence length="335" mass="35878">MFKRLLALALCAPALVSAEDITFENLVRAESDHMFRLTLQTYGIGVGEIFHARKPSSADEPQPVIRANQDTLYSGAVVDLSHPVTVVLPEVDGRFQSVLVISQDHYSTVHSTPGSYVLTQQEVGTRFALLLFRSFVDAGDPGDLETAHVAQDGIRLTGGGPGPFEAPDWDLEALGEARKAINDLAAAVGFDVRKAFGRPEEVEPIDHLVGAIAGWAGQPATTASAIVDSVEANDGVTPHSVTFGEVPVDAFWSVTVYDADGYLAPNDLGRNSYNNTSATANEDGSYTLNFGGCEDGRINCIPITPGWNYTIRLYKPRAEILGGSWTFPVIEPTGG</sequence>
<feature type="chain" id="PRO_5045376918" evidence="1">
    <location>
        <begin position="19"/>
        <end position="335"/>
    </location>
</feature>
<reference evidence="5" key="1">
    <citation type="journal article" date="2019" name="Int. J. Syst. Evol. Microbiol.">
        <title>The Global Catalogue of Microorganisms (GCM) 10K type strain sequencing project: providing services to taxonomists for standard genome sequencing and annotation.</title>
        <authorList>
            <consortium name="The Broad Institute Genomics Platform"/>
            <consortium name="The Broad Institute Genome Sequencing Center for Infectious Disease"/>
            <person name="Wu L."/>
            <person name="Ma J."/>
        </authorList>
    </citation>
    <scope>NUCLEOTIDE SEQUENCE [LARGE SCALE GENOMIC DNA]</scope>
    <source>
        <strain evidence="5">KCTC 42911</strain>
    </source>
</reference>
<organism evidence="4 5">
    <name type="scientific">Lutimaribacter marinistellae</name>
    <dbReference type="NCBI Taxonomy" id="1820329"/>
    <lineage>
        <taxon>Bacteria</taxon>
        <taxon>Pseudomonadati</taxon>
        <taxon>Pseudomonadota</taxon>
        <taxon>Alphaproteobacteria</taxon>
        <taxon>Rhodobacterales</taxon>
        <taxon>Roseobacteraceae</taxon>
        <taxon>Lutimaribacter</taxon>
    </lineage>
</organism>
<evidence type="ECO:0000256" key="1">
    <source>
        <dbReference type="SAM" id="SignalP"/>
    </source>
</evidence>
<dbReference type="Pfam" id="PF06742">
    <property type="entry name" value="DUF1214"/>
    <property type="match status" value="1"/>
</dbReference>
<evidence type="ECO:0000259" key="2">
    <source>
        <dbReference type="Pfam" id="PF06742"/>
    </source>
</evidence>
<dbReference type="InterPro" id="IPR010621">
    <property type="entry name" value="DUF1214"/>
</dbReference>
<comment type="caution">
    <text evidence="4">The sequence shown here is derived from an EMBL/GenBank/DDBJ whole genome shotgun (WGS) entry which is preliminary data.</text>
</comment>
<dbReference type="InterPro" id="IPR037050">
    <property type="entry name" value="DUF1254_sf"/>
</dbReference>
<feature type="signal peptide" evidence="1">
    <location>
        <begin position="1"/>
        <end position="18"/>
    </location>
</feature>
<dbReference type="PANTHER" id="PTHR36509">
    <property type="entry name" value="BLL3101 PROTEIN"/>
    <property type="match status" value="1"/>
</dbReference>
<dbReference type="InterPro" id="IPR037049">
    <property type="entry name" value="DUF1214_C_sf"/>
</dbReference>
<dbReference type="Proteomes" id="UP001595629">
    <property type="component" value="Unassembled WGS sequence"/>
</dbReference>
<keyword evidence="1" id="KW-0732">Signal</keyword>
<evidence type="ECO:0000259" key="3">
    <source>
        <dbReference type="Pfam" id="PF06863"/>
    </source>
</evidence>
<dbReference type="Gene3D" id="2.60.40.1610">
    <property type="entry name" value="Domain of unknown function DUF1254"/>
    <property type="match status" value="1"/>
</dbReference>
<name>A0ABV7TC92_9RHOB</name>
<gene>
    <name evidence="4" type="ORF">ACFORG_05335</name>
</gene>
<evidence type="ECO:0000313" key="5">
    <source>
        <dbReference type="Proteomes" id="UP001595629"/>
    </source>
</evidence>
<dbReference type="PANTHER" id="PTHR36509:SF2">
    <property type="entry name" value="BLL3101 PROTEIN"/>
    <property type="match status" value="1"/>
</dbReference>
<dbReference type="SUPFAM" id="SSF160935">
    <property type="entry name" value="VPA0735-like"/>
    <property type="match status" value="1"/>
</dbReference>
<feature type="domain" description="DUF1214" evidence="2">
    <location>
        <begin position="233"/>
        <end position="317"/>
    </location>
</feature>
<accession>A0ABV7TC92</accession>
<dbReference type="Gene3D" id="2.60.120.600">
    <property type="entry name" value="Domain of unknown function DUF1214, C-terminal domain"/>
    <property type="match status" value="1"/>
</dbReference>
<feature type="domain" description="DUF1254" evidence="3">
    <location>
        <begin position="48"/>
        <end position="157"/>
    </location>
</feature>
<dbReference type="InterPro" id="IPR010679">
    <property type="entry name" value="DUF1254"/>
</dbReference>
<dbReference type="EMBL" id="JBHRXI010000004">
    <property type="protein sequence ID" value="MFC3613177.1"/>
    <property type="molecule type" value="Genomic_DNA"/>
</dbReference>
<dbReference type="Pfam" id="PF06863">
    <property type="entry name" value="DUF1254"/>
    <property type="match status" value="1"/>
</dbReference>
<dbReference type="RefSeq" id="WP_386734352.1">
    <property type="nucleotide sequence ID" value="NZ_JBHRXI010000004.1"/>
</dbReference>